<evidence type="ECO:0000313" key="1">
    <source>
        <dbReference type="EMBL" id="JAH39528.1"/>
    </source>
</evidence>
<protein>
    <submittedName>
        <fullName evidence="1">Uncharacterized protein</fullName>
    </submittedName>
</protein>
<reference evidence="1" key="2">
    <citation type="journal article" date="2015" name="Fish Shellfish Immunol.">
        <title>Early steps in the European eel (Anguilla anguilla)-Vibrio vulnificus interaction in the gills: Role of the RtxA13 toxin.</title>
        <authorList>
            <person name="Callol A."/>
            <person name="Pajuelo D."/>
            <person name="Ebbesson L."/>
            <person name="Teles M."/>
            <person name="MacKenzie S."/>
            <person name="Amaro C."/>
        </authorList>
    </citation>
    <scope>NUCLEOTIDE SEQUENCE</scope>
</reference>
<sequence>MIEHQSKIENKSWEHCPRNSCKVAEI</sequence>
<reference evidence="1" key="1">
    <citation type="submission" date="2014-11" db="EMBL/GenBank/DDBJ databases">
        <authorList>
            <person name="Amaro Gonzalez C."/>
        </authorList>
    </citation>
    <scope>NUCLEOTIDE SEQUENCE</scope>
</reference>
<dbReference type="AlphaFoldDB" id="A0A0E9SG96"/>
<name>A0A0E9SG96_ANGAN</name>
<organism evidence="1">
    <name type="scientific">Anguilla anguilla</name>
    <name type="common">European freshwater eel</name>
    <name type="synonym">Muraena anguilla</name>
    <dbReference type="NCBI Taxonomy" id="7936"/>
    <lineage>
        <taxon>Eukaryota</taxon>
        <taxon>Metazoa</taxon>
        <taxon>Chordata</taxon>
        <taxon>Craniata</taxon>
        <taxon>Vertebrata</taxon>
        <taxon>Euteleostomi</taxon>
        <taxon>Actinopterygii</taxon>
        <taxon>Neopterygii</taxon>
        <taxon>Teleostei</taxon>
        <taxon>Anguilliformes</taxon>
        <taxon>Anguillidae</taxon>
        <taxon>Anguilla</taxon>
    </lineage>
</organism>
<dbReference type="EMBL" id="GBXM01069049">
    <property type="protein sequence ID" value="JAH39528.1"/>
    <property type="molecule type" value="Transcribed_RNA"/>
</dbReference>
<accession>A0A0E9SG96</accession>
<proteinExistence type="predicted"/>